<dbReference type="Proteomes" id="UP000887565">
    <property type="component" value="Unplaced"/>
</dbReference>
<accession>A0A915LE81</accession>
<evidence type="ECO:0000259" key="2">
    <source>
        <dbReference type="Pfam" id="PF02931"/>
    </source>
</evidence>
<dbReference type="GO" id="GO:0016020">
    <property type="term" value="C:membrane"/>
    <property type="evidence" value="ECO:0007669"/>
    <property type="project" value="InterPro"/>
</dbReference>
<dbReference type="SUPFAM" id="SSF63712">
    <property type="entry name" value="Nicotinic receptor ligand binding domain-like"/>
    <property type="match status" value="1"/>
</dbReference>
<feature type="region of interest" description="Disordered" evidence="1">
    <location>
        <begin position="1"/>
        <end position="32"/>
    </location>
</feature>
<dbReference type="InterPro" id="IPR036734">
    <property type="entry name" value="Neur_chan_lig-bd_sf"/>
</dbReference>
<protein>
    <submittedName>
        <fullName evidence="4">Neurotransmitter-gated ion-channel ligand-binding domain-containing protein</fullName>
    </submittedName>
</protein>
<evidence type="ECO:0000256" key="1">
    <source>
        <dbReference type="SAM" id="MobiDB-lite"/>
    </source>
</evidence>
<keyword evidence="3" id="KW-1185">Reference proteome</keyword>
<name>A0A915LE81_ROMCU</name>
<dbReference type="AlphaFoldDB" id="A0A915LE81"/>
<evidence type="ECO:0000313" key="3">
    <source>
        <dbReference type="Proteomes" id="UP000887565"/>
    </source>
</evidence>
<proteinExistence type="predicted"/>
<feature type="domain" description="Neurotransmitter-gated ion-channel ligand-binding" evidence="2">
    <location>
        <begin position="39"/>
        <end position="199"/>
    </location>
</feature>
<dbReference type="WBParaSite" id="nRc.2.0.1.t48151-RA">
    <property type="protein sequence ID" value="nRc.2.0.1.t48151-RA"/>
    <property type="gene ID" value="nRc.2.0.1.g48151"/>
</dbReference>
<dbReference type="Pfam" id="PF02931">
    <property type="entry name" value="Neur_chan_LBD"/>
    <property type="match status" value="1"/>
</dbReference>
<sequence length="210" mass="24197">MTSSGAGLPYDLPDEKSKNIPFSDAGRRMPDAGCRTNENDIVRILLTNYNDRYTPDVKPVNVGVETFILSNPVLLNRGTSGEPMLEIDNMWIIQSWRDRRLNFETFYPERNNIRLPHEHISKVWTPQISSINDKKFEIRRSPTPNINLFIFENGTVNLSFRAAVQLPCRTDCQENEIRCRLTFQSGNYNIEEVKDFFTHSIKSAPALEKS</sequence>
<evidence type="ECO:0000313" key="4">
    <source>
        <dbReference type="WBParaSite" id="nRc.2.0.1.t48151-RA"/>
    </source>
</evidence>
<dbReference type="GO" id="GO:0005230">
    <property type="term" value="F:extracellular ligand-gated monoatomic ion channel activity"/>
    <property type="evidence" value="ECO:0007669"/>
    <property type="project" value="InterPro"/>
</dbReference>
<dbReference type="InterPro" id="IPR006202">
    <property type="entry name" value="Neur_chan_lig-bd"/>
</dbReference>
<dbReference type="Gene3D" id="2.70.170.10">
    <property type="entry name" value="Neurotransmitter-gated ion-channel ligand-binding domain"/>
    <property type="match status" value="1"/>
</dbReference>
<organism evidence="3 4">
    <name type="scientific">Romanomermis culicivorax</name>
    <name type="common">Nematode worm</name>
    <dbReference type="NCBI Taxonomy" id="13658"/>
    <lineage>
        <taxon>Eukaryota</taxon>
        <taxon>Metazoa</taxon>
        <taxon>Ecdysozoa</taxon>
        <taxon>Nematoda</taxon>
        <taxon>Enoplea</taxon>
        <taxon>Dorylaimia</taxon>
        <taxon>Mermithida</taxon>
        <taxon>Mermithoidea</taxon>
        <taxon>Mermithidae</taxon>
        <taxon>Romanomermis</taxon>
    </lineage>
</organism>
<reference evidence="4" key="1">
    <citation type="submission" date="2022-11" db="UniProtKB">
        <authorList>
            <consortium name="WormBaseParasite"/>
        </authorList>
    </citation>
    <scope>IDENTIFICATION</scope>
</reference>